<dbReference type="Proteomes" id="UP000238442">
    <property type="component" value="Chromosome"/>
</dbReference>
<proteinExistence type="predicted"/>
<reference evidence="1 2" key="1">
    <citation type="submission" date="2018-02" db="EMBL/GenBank/DDBJ databases">
        <title>Genomic analysis of the strain RR4-38 isolated from a seawater recirculating aquaculture system.</title>
        <authorList>
            <person name="Kim Y.-S."/>
            <person name="Jang Y.H."/>
            <person name="Kim K.-H."/>
        </authorList>
    </citation>
    <scope>NUCLEOTIDE SEQUENCE [LARGE SCALE GENOMIC DNA]</scope>
    <source>
        <strain evidence="1 2">RR4-38</strain>
    </source>
</reference>
<keyword evidence="2" id="KW-1185">Reference proteome</keyword>
<name>A0A2S0I0H3_9FLAO</name>
<dbReference type="KEGG" id="aue:C5O00_07880"/>
<evidence type="ECO:0000313" key="2">
    <source>
        <dbReference type="Proteomes" id="UP000238442"/>
    </source>
</evidence>
<sequence>MNTETYTYLLDNPQQIRDEHLDGLQGVIEAYPYFQSARALQLKALKNRNSYQYNDALRKTAAYTTDRDILFEYITSEEFVQNSISEQIKQLDPSVKEIDVDVENVTEQVSVEIDRQLKAEMKKAEAILNPDLFERKLSSVESLVEETETPAAEKVLEVDKPLEFEKKDTHSFSEWLKLTRAVPIERTEKPDPDNEDARVRKFELIEKFIQEKPKIEPTRDSEKNKDLAKPFIQTPDTLMTETLARVYVQQKNYKKALQAYNILILKYPEKSGFFADQIRAIKKLINTEE</sequence>
<dbReference type="OrthoDB" id="594666at2"/>
<dbReference type="EMBL" id="CP027062">
    <property type="protein sequence ID" value="AVI52366.1"/>
    <property type="molecule type" value="Genomic_DNA"/>
</dbReference>
<gene>
    <name evidence="1" type="ORF">C5O00_07880</name>
</gene>
<accession>A0A2S0I0H3</accession>
<evidence type="ECO:0000313" key="1">
    <source>
        <dbReference type="EMBL" id="AVI52366.1"/>
    </source>
</evidence>
<protein>
    <recommendedName>
        <fullName evidence="3">Tetratricopeptide repeat protein</fullName>
    </recommendedName>
</protein>
<organism evidence="1 2">
    <name type="scientific">Pukyongia salina</name>
    <dbReference type="NCBI Taxonomy" id="2094025"/>
    <lineage>
        <taxon>Bacteria</taxon>
        <taxon>Pseudomonadati</taxon>
        <taxon>Bacteroidota</taxon>
        <taxon>Flavobacteriia</taxon>
        <taxon>Flavobacteriales</taxon>
        <taxon>Flavobacteriaceae</taxon>
        <taxon>Pukyongia</taxon>
    </lineage>
</organism>
<dbReference type="AlphaFoldDB" id="A0A2S0I0H3"/>
<evidence type="ECO:0008006" key="3">
    <source>
        <dbReference type="Google" id="ProtNLM"/>
    </source>
</evidence>